<name>B4S351_PROA2</name>
<dbReference type="KEGG" id="paa:Paes_0085"/>
<dbReference type="HOGENOM" id="CLU_3331491_0_0_10"/>
<dbReference type="Proteomes" id="UP000002725">
    <property type="component" value="Chromosome"/>
</dbReference>
<accession>B4S351</accession>
<evidence type="ECO:0000313" key="1">
    <source>
        <dbReference type="EMBL" id="ACF45145.1"/>
    </source>
</evidence>
<proteinExistence type="predicted"/>
<dbReference type="AlphaFoldDB" id="B4S351"/>
<gene>
    <name evidence="1" type="ordered locus">Paes_0085</name>
</gene>
<protein>
    <submittedName>
        <fullName evidence="1">Uncharacterized protein</fullName>
    </submittedName>
</protein>
<organism evidence="1 2">
    <name type="scientific">Prosthecochloris aestuarii (strain DSM 271 / SK 413)</name>
    <dbReference type="NCBI Taxonomy" id="290512"/>
    <lineage>
        <taxon>Bacteria</taxon>
        <taxon>Pseudomonadati</taxon>
        <taxon>Chlorobiota</taxon>
        <taxon>Chlorobiia</taxon>
        <taxon>Chlorobiales</taxon>
        <taxon>Chlorobiaceae</taxon>
        <taxon>Prosthecochloris</taxon>
    </lineage>
</organism>
<sequence>MREALTGVHIGQPLSGENEQIWGAHALLIAEGNTVEVR</sequence>
<reference evidence="1" key="1">
    <citation type="submission" date="2008-06" db="EMBL/GenBank/DDBJ databases">
        <title>Complete sequence of chromosome of Prosthecochloris aestuarii DSM 271.</title>
        <authorList>
            <consortium name="US DOE Joint Genome Institute"/>
            <person name="Lucas S."/>
            <person name="Copeland A."/>
            <person name="Lapidus A."/>
            <person name="Glavina del Rio T."/>
            <person name="Dalin E."/>
            <person name="Tice H."/>
            <person name="Bruce D."/>
            <person name="Goodwin L."/>
            <person name="Pitluck S."/>
            <person name="Schmutz J."/>
            <person name="Larimer F."/>
            <person name="Land M."/>
            <person name="Hauser L."/>
            <person name="Kyrpides N."/>
            <person name="Anderson I."/>
            <person name="Liu Z."/>
            <person name="Li T."/>
            <person name="Zhao F."/>
            <person name="Overmann J."/>
            <person name="Bryant D.A."/>
            <person name="Richardson P."/>
        </authorList>
    </citation>
    <scope>NUCLEOTIDE SEQUENCE [LARGE SCALE GENOMIC DNA]</scope>
    <source>
        <strain evidence="1">DSM 271</strain>
    </source>
</reference>
<dbReference type="EMBL" id="CP001108">
    <property type="protein sequence ID" value="ACF45145.1"/>
    <property type="molecule type" value="Genomic_DNA"/>
</dbReference>
<keyword evidence="2" id="KW-1185">Reference proteome</keyword>
<evidence type="ECO:0000313" key="2">
    <source>
        <dbReference type="Proteomes" id="UP000002725"/>
    </source>
</evidence>
<dbReference type="STRING" id="290512.Paes_0085"/>